<keyword evidence="2" id="KW-1185">Reference proteome</keyword>
<protein>
    <submittedName>
        <fullName evidence="1">Uncharacterized protein</fullName>
    </submittedName>
</protein>
<evidence type="ECO:0000313" key="1">
    <source>
        <dbReference type="EMBL" id="TKW14714.1"/>
    </source>
</evidence>
<evidence type="ECO:0000313" key="2">
    <source>
        <dbReference type="Proteomes" id="UP000298652"/>
    </source>
</evidence>
<sequence>MTRYVAVGFTGCMFVLFCRLIDETKHHILKSAHPSGMSANRGLFGCRRRLPRSRLLEELEVPHEVHYLRSLTVKMKLC</sequence>
<name>A0A4U6UIZ6_SETVI</name>
<dbReference type="AlphaFoldDB" id="A0A4U6UIZ6"/>
<dbReference type="Proteomes" id="UP000298652">
    <property type="component" value="Chromosome 5"/>
</dbReference>
<organism evidence="1 2">
    <name type="scientific">Setaria viridis</name>
    <name type="common">Green bristlegrass</name>
    <name type="synonym">Setaria italica subsp. viridis</name>
    <dbReference type="NCBI Taxonomy" id="4556"/>
    <lineage>
        <taxon>Eukaryota</taxon>
        <taxon>Viridiplantae</taxon>
        <taxon>Streptophyta</taxon>
        <taxon>Embryophyta</taxon>
        <taxon>Tracheophyta</taxon>
        <taxon>Spermatophyta</taxon>
        <taxon>Magnoliopsida</taxon>
        <taxon>Liliopsida</taxon>
        <taxon>Poales</taxon>
        <taxon>Poaceae</taxon>
        <taxon>PACMAD clade</taxon>
        <taxon>Panicoideae</taxon>
        <taxon>Panicodae</taxon>
        <taxon>Paniceae</taxon>
        <taxon>Cenchrinae</taxon>
        <taxon>Setaria</taxon>
    </lineage>
</organism>
<dbReference type="Gene3D" id="3.40.470.10">
    <property type="entry name" value="Uracil-DNA glycosylase-like domain"/>
    <property type="match status" value="1"/>
</dbReference>
<dbReference type="InterPro" id="IPR036895">
    <property type="entry name" value="Uracil-DNA_glycosylase-like_sf"/>
</dbReference>
<dbReference type="SUPFAM" id="SSF52141">
    <property type="entry name" value="Uracil-DNA glycosylase-like"/>
    <property type="match status" value="1"/>
</dbReference>
<gene>
    <name evidence="1" type="ORF">SEVIR_5G184100v2</name>
</gene>
<dbReference type="Gramene" id="TKW14714">
    <property type="protein sequence ID" value="TKW14714"/>
    <property type="gene ID" value="SEVIR_5G184100v2"/>
</dbReference>
<dbReference type="EMBL" id="CM016556">
    <property type="protein sequence ID" value="TKW14714.1"/>
    <property type="molecule type" value="Genomic_DNA"/>
</dbReference>
<reference evidence="1" key="1">
    <citation type="submission" date="2019-03" db="EMBL/GenBank/DDBJ databases">
        <title>WGS assembly of Setaria viridis.</title>
        <authorList>
            <person name="Huang P."/>
            <person name="Jenkins J."/>
            <person name="Grimwood J."/>
            <person name="Barry K."/>
            <person name="Healey A."/>
            <person name="Mamidi S."/>
            <person name="Sreedasyam A."/>
            <person name="Shu S."/>
            <person name="Feldman M."/>
            <person name="Wu J."/>
            <person name="Yu Y."/>
            <person name="Chen C."/>
            <person name="Johnson J."/>
            <person name="Rokhsar D."/>
            <person name="Baxter I."/>
            <person name="Schmutz J."/>
            <person name="Brutnell T."/>
            <person name="Kellogg E."/>
        </authorList>
    </citation>
    <scope>NUCLEOTIDE SEQUENCE [LARGE SCALE GENOMIC DNA]</scope>
</reference>
<accession>A0A4U6UIZ6</accession>
<proteinExistence type="predicted"/>